<keyword evidence="3" id="KW-1185">Reference proteome</keyword>
<keyword evidence="1" id="KW-0802">TPR repeat</keyword>
<reference evidence="2 3" key="1">
    <citation type="submission" date="2020-01" db="EMBL/GenBank/DDBJ databases">
        <title>Kibdelosporangium persica a novel Actinomycetes from a hot desert in Iran.</title>
        <authorList>
            <person name="Safaei N."/>
            <person name="Zaburannyi N."/>
            <person name="Mueller R."/>
            <person name="Wink J."/>
        </authorList>
    </citation>
    <scope>NUCLEOTIDE SEQUENCE [LARGE SCALE GENOMIC DNA]</scope>
    <source>
        <strain evidence="2 3">4NS15</strain>
    </source>
</reference>
<name>A0ABX2F7P9_9PSEU</name>
<comment type="caution">
    <text evidence="2">The sequence shown here is derived from an EMBL/GenBank/DDBJ whole genome shotgun (WGS) entry which is preliminary data.</text>
</comment>
<dbReference type="InterPro" id="IPR011990">
    <property type="entry name" value="TPR-like_helical_dom_sf"/>
</dbReference>
<evidence type="ECO:0000256" key="1">
    <source>
        <dbReference type="PROSITE-ProRule" id="PRU00339"/>
    </source>
</evidence>
<organism evidence="2 3">
    <name type="scientific">Kibdelosporangium persicum</name>
    <dbReference type="NCBI Taxonomy" id="2698649"/>
    <lineage>
        <taxon>Bacteria</taxon>
        <taxon>Bacillati</taxon>
        <taxon>Actinomycetota</taxon>
        <taxon>Actinomycetes</taxon>
        <taxon>Pseudonocardiales</taxon>
        <taxon>Pseudonocardiaceae</taxon>
        <taxon>Kibdelosporangium</taxon>
    </lineage>
</organism>
<evidence type="ECO:0008006" key="4">
    <source>
        <dbReference type="Google" id="ProtNLM"/>
    </source>
</evidence>
<dbReference type="Gene3D" id="1.25.40.10">
    <property type="entry name" value="Tetratricopeptide repeat domain"/>
    <property type="match status" value="2"/>
</dbReference>
<feature type="repeat" description="TPR" evidence="1">
    <location>
        <begin position="169"/>
        <end position="202"/>
    </location>
</feature>
<sequence length="215" mass="24344">MVKIGMPLGLSEVMGGIIGRQLGAEALQDGDFRGAVVHFSNAILVVKDVREKAQLQTLLGYCQLKVKKYDEAQQLLVEAARVLPDENAKFDSRMPSLMALKHSSELPGNAHDELERTYRVVLALGHPEYVPRAQLNLGAIEYNVKGRGKVARELWEQAYQASAPDATKARVTYNLGWYWEHEGDRKRARQYYHEARRIWPEGEEMPDRLAAERDA</sequence>
<dbReference type="SUPFAM" id="SSF48452">
    <property type="entry name" value="TPR-like"/>
    <property type="match status" value="1"/>
</dbReference>
<dbReference type="SMART" id="SM00028">
    <property type="entry name" value="TPR"/>
    <property type="match status" value="3"/>
</dbReference>
<dbReference type="InterPro" id="IPR019734">
    <property type="entry name" value="TPR_rpt"/>
</dbReference>
<accession>A0ABX2F7P9</accession>
<protein>
    <recommendedName>
        <fullName evidence="4">Tetratricopeptide repeat protein</fullName>
    </recommendedName>
</protein>
<gene>
    <name evidence="2" type="ORF">GC106_46160</name>
</gene>
<dbReference type="PROSITE" id="PS50005">
    <property type="entry name" value="TPR"/>
    <property type="match status" value="2"/>
</dbReference>
<feature type="repeat" description="TPR" evidence="1">
    <location>
        <begin position="53"/>
        <end position="86"/>
    </location>
</feature>
<dbReference type="EMBL" id="JAAATY010000014">
    <property type="protein sequence ID" value="NRN67376.1"/>
    <property type="molecule type" value="Genomic_DNA"/>
</dbReference>
<dbReference type="Proteomes" id="UP000763557">
    <property type="component" value="Unassembled WGS sequence"/>
</dbReference>
<proteinExistence type="predicted"/>
<evidence type="ECO:0000313" key="3">
    <source>
        <dbReference type="Proteomes" id="UP000763557"/>
    </source>
</evidence>
<evidence type="ECO:0000313" key="2">
    <source>
        <dbReference type="EMBL" id="NRN67376.1"/>
    </source>
</evidence>